<evidence type="ECO:0000313" key="1">
    <source>
        <dbReference type="EMBL" id="GFH47731.1"/>
    </source>
</evidence>
<proteinExistence type="predicted"/>
<sequence>MEGQANEIMNFPEDRPSKLLLVASGRDFNHPNYASHNPTYREVLRVSAPVENGQLVFKVYHFNNHDRNSQEWELIEYPEEEADGVVGFINAFLSKEFPGQGVRSEIIETVNTESGRKIGWTHLVKRHDMQSDRRMQIRDVVKSLLGR</sequence>
<organism evidence="1 2">
    <name type="scientific">Chaetoceros tenuissimus</name>
    <dbReference type="NCBI Taxonomy" id="426638"/>
    <lineage>
        <taxon>Eukaryota</taxon>
        <taxon>Sar</taxon>
        <taxon>Stramenopiles</taxon>
        <taxon>Ochrophyta</taxon>
        <taxon>Bacillariophyta</taxon>
        <taxon>Coscinodiscophyceae</taxon>
        <taxon>Chaetocerotophycidae</taxon>
        <taxon>Chaetocerotales</taxon>
        <taxon>Chaetocerotaceae</taxon>
        <taxon>Chaetoceros</taxon>
    </lineage>
</organism>
<dbReference type="AlphaFoldDB" id="A0AAD3H2C0"/>
<dbReference type="EMBL" id="BLLK01000023">
    <property type="protein sequence ID" value="GFH47731.1"/>
    <property type="molecule type" value="Genomic_DNA"/>
</dbReference>
<keyword evidence="2" id="KW-1185">Reference proteome</keyword>
<evidence type="ECO:0000313" key="2">
    <source>
        <dbReference type="Proteomes" id="UP001054902"/>
    </source>
</evidence>
<name>A0AAD3H2C0_9STRA</name>
<accession>A0AAD3H2C0</accession>
<reference evidence="1 2" key="1">
    <citation type="journal article" date="2021" name="Sci. Rep.">
        <title>The genome of the diatom Chaetoceros tenuissimus carries an ancient integrated fragment of an extant virus.</title>
        <authorList>
            <person name="Hongo Y."/>
            <person name="Kimura K."/>
            <person name="Takaki Y."/>
            <person name="Yoshida Y."/>
            <person name="Baba S."/>
            <person name="Kobayashi G."/>
            <person name="Nagasaki K."/>
            <person name="Hano T."/>
            <person name="Tomaru Y."/>
        </authorList>
    </citation>
    <scope>NUCLEOTIDE SEQUENCE [LARGE SCALE GENOMIC DNA]</scope>
    <source>
        <strain evidence="1 2">NIES-3715</strain>
    </source>
</reference>
<dbReference type="Proteomes" id="UP001054902">
    <property type="component" value="Unassembled WGS sequence"/>
</dbReference>
<gene>
    <name evidence="1" type="ORF">CTEN210_04206</name>
</gene>
<comment type="caution">
    <text evidence="1">The sequence shown here is derived from an EMBL/GenBank/DDBJ whole genome shotgun (WGS) entry which is preliminary data.</text>
</comment>
<protein>
    <submittedName>
        <fullName evidence="1">Uncharacterized protein</fullName>
    </submittedName>
</protein>